<feature type="coiled-coil region" evidence="1">
    <location>
        <begin position="4"/>
        <end position="31"/>
    </location>
</feature>
<reference evidence="2" key="1">
    <citation type="journal article" date="2020" name="Nature">
        <title>Giant virus diversity and host interactions through global metagenomics.</title>
        <authorList>
            <person name="Schulz F."/>
            <person name="Roux S."/>
            <person name="Paez-Espino D."/>
            <person name="Jungbluth S."/>
            <person name="Walsh D.A."/>
            <person name="Denef V.J."/>
            <person name="McMahon K.D."/>
            <person name="Konstantinidis K.T."/>
            <person name="Eloe-Fadrosh E.A."/>
            <person name="Kyrpides N.C."/>
            <person name="Woyke T."/>
        </authorList>
    </citation>
    <scope>NUCLEOTIDE SEQUENCE</scope>
    <source>
        <strain evidence="2">GVMAG-M-3300023174-116</strain>
    </source>
</reference>
<proteinExistence type="predicted"/>
<protein>
    <submittedName>
        <fullName evidence="2">Uncharacterized protein</fullName>
    </submittedName>
</protein>
<evidence type="ECO:0000256" key="1">
    <source>
        <dbReference type="SAM" id="Coils"/>
    </source>
</evidence>
<dbReference type="EMBL" id="MN739536">
    <property type="protein sequence ID" value="QHT11682.1"/>
    <property type="molecule type" value="Genomic_DNA"/>
</dbReference>
<keyword evidence="1" id="KW-0175">Coiled coil</keyword>
<accession>A0A6C0D5P4</accession>
<evidence type="ECO:0000313" key="2">
    <source>
        <dbReference type="EMBL" id="QHT11682.1"/>
    </source>
</evidence>
<organism evidence="2">
    <name type="scientific">viral metagenome</name>
    <dbReference type="NCBI Taxonomy" id="1070528"/>
    <lineage>
        <taxon>unclassified sequences</taxon>
        <taxon>metagenomes</taxon>
        <taxon>organismal metagenomes</taxon>
    </lineage>
</organism>
<sequence length="76" mass="9023">MLSESKFEEKIDMLTKQISELKEKITKLETILLVKYNYNDYNDYNINNDVIMDNAIDRSISFYEPPPLARQNAFNK</sequence>
<name>A0A6C0D5P4_9ZZZZ</name>
<dbReference type="AlphaFoldDB" id="A0A6C0D5P4"/>